<evidence type="ECO:0000256" key="1">
    <source>
        <dbReference type="ARBA" id="ARBA00004651"/>
    </source>
</evidence>
<keyword evidence="4 7" id="KW-1133">Transmembrane helix</keyword>
<protein>
    <recommendedName>
        <fullName evidence="8">DUF202 domain-containing protein</fullName>
    </recommendedName>
</protein>
<dbReference type="InterPro" id="IPR052053">
    <property type="entry name" value="IM_YidH-like"/>
</dbReference>
<keyword evidence="10" id="KW-1185">Reference proteome</keyword>
<evidence type="ECO:0000256" key="3">
    <source>
        <dbReference type="ARBA" id="ARBA00022692"/>
    </source>
</evidence>
<comment type="subcellular location">
    <subcellularLocation>
        <location evidence="1">Cell membrane</location>
        <topology evidence="1">Multi-pass membrane protein</topology>
    </subcellularLocation>
</comment>
<keyword evidence="2" id="KW-1003">Cell membrane</keyword>
<dbReference type="PANTHER" id="PTHR34187:SF2">
    <property type="entry name" value="DUF202 DOMAIN-CONTAINING PROTEIN"/>
    <property type="match status" value="1"/>
</dbReference>
<dbReference type="InterPro" id="IPR003807">
    <property type="entry name" value="DUF202"/>
</dbReference>
<evidence type="ECO:0000313" key="9">
    <source>
        <dbReference type="EMBL" id="RPA89805.1"/>
    </source>
</evidence>
<keyword evidence="5 7" id="KW-0472">Membrane</keyword>
<sequence>MADIPRPEPESKKTSPRLLPRVCSSEAPHVSDNPGSPQQKESGLIPDMPRRRPLGRDSGPPSQAEESSADERTAIAASGRARSYDATTSSAFRAPAQEPPTQEVSTNKTQWMGFGAIELENKGSVARDHLALERTFLAWLRTSLGFASIGIAITQLFRLNAGVQADNPKGYQTMRHMGKPLGATFIGIAIMVLLIGVNRYYESQGWLLKGKFPASRGSIFLLTLVACLLMITTLVIVIIVQPSNSGK</sequence>
<evidence type="ECO:0000256" key="4">
    <source>
        <dbReference type="ARBA" id="ARBA00022989"/>
    </source>
</evidence>
<dbReference type="EMBL" id="ML120554">
    <property type="protein sequence ID" value="RPA89805.1"/>
    <property type="molecule type" value="Genomic_DNA"/>
</dbReference>
<gene>
    <name evidence="9" type="ORF">L873DRAFT_1720324</name>
</gene>
<evidence type="ECO:0000259" key="8">
    <source>
        <dbReference type="Pfam" id="PF02656"/>
    </source>
</evidence>
<dbReference type="Proteomes" id="UP000276215">
    <property type="component" value="Unassembled WGS sequence"/>
</dbReference>
<evidence type="ECO:0000256" key="6">
    <source>
        <dbReference type="SAM" id="MobiDB-lite"/>
    </source>
</evidence>
<feature type="transmembrane region" description="Helical" evidence="7">
    <location>
        <begin position="177"/>
        <end position="197"/>
    </location>
</feature>
<accession>A0A3N4IVG8</accession>
<reference evidence="9 10" key="1">
    <citation type="journal article" date="2018" name="Nat. Ecol. Evol.">
        <title>Pezizomycetes genomes reveal the molecular basis of ectomycorrhizal truffle lifestyle.</title>
        <authorList>
            <person name="Murat C."/>
            <person name="Payen T."/>
            <person name="Noel B."/>
            <person name="Kuo A."/>
            <person name="Morin E."/>
            <person name="Chen J."/>
            <person name="Kohler A."/>
            <person name="Krizsan K."/>
            <person name="Balestrini R."/>
            <person name="Da Silva C."/>
            <person name="Montanini B."/>
            <person name="Hainaut M."/>
            <person name="Levati E."/>
            <person name="Barry K.W."/>
            <person name="Belfiori B."/>
            <person name="Cichocki N."/>
            <person name="Clum A."/>
            <person name="Dockter R.B."/>
            <person name="Fauchery L."/>
            <person name="Guy J."/>
            <person name="Iotti M."/>
            <person name="Le Tacon F."/>
            <person name="Lindquist E.A."/>
            <person name="Lipzen A."/>
            <person name="Malagnac F."/>
            <person name="Mello A."/>
            <person name="Molinier V."/>
            <person name="Miyauchi S."/>
            <person name="Poulain J."/>
            <person name="Riccioni C."/>
            <person name="Rubini A."/>
            <person name="Sitrit Y."/>
            <person name="Splivallo R."/>
            <person name="Traeger S."/>
            <person name="Wang M."/>
            <person name="Zifcakova L."/>
            <person name="Wipf D."/>
            <person name="Zambonelli A."/>
            <person name="Paolocci F."/>
            <person name="Nowrousian M."/>
            <person name="Ottonello S."/>
            <person name="Baldrian P."/>
            <person name="Spatafora J.W."/>
            <person name="Henrissat B."/>
            <person name="Nagy L.G."/>
            <person name="Aury J.M."/>
            <person name="Wincker P."/>
            <person name="Grigoriev I.V."/>
            <person name="Bonfante P."/>
            <person name="Martin F.M."/>
        </authorList>
    </citation>
    <scope>NUCLEOTIDE SEQUENCE [LARGE SCALE GENOMIC DNA]</scope>
    <source>
        <strain evidence="9 10">120613-1</strain>
    </source>
</reference>
<evidence type="ECO:0000256" key="2">
    <source>
        <dbReference type="ARBA" id="ARBA00022475"/>
    </source>
</evidence>
<feature type="domain" description="DUF202" evidence="8">
    <location>
        <begin position="127"/>
        <end position="203"/>
    </location>
</feature>
<proteinExistence type="predicted"/>
<evidence type="ECO:0000256" key="7">
    <source>
        <dbReference type="SAM" id="Phobius"/>
    </source>
</evidence>
<organism evidence="9 10">
    <name type="scientific">Choiromyces venosus 120613-1</name>
    <dbReference type="NCBI Taxonomy" id="1336337"/>
    <lineage>
        <taxon>Eukaryota</taxon>
        <taxon>Fungi</taxon>
        <taxon>Dikarya</taxon>
        <taxon>Ascomycota</taxon>
        <taxon>Pezizomycotina</taxon>
        <taxon>Pezizomycetes</taxon>
        <taxon>Pezizales</taxon>
        <taxon>Tuberaceae</taxon>
        <taxon>Choiromyces</taxon>
    </lineage>
</organism>
<name>A0A3N4IVG8_9PEZI</name>
<feature type="region of interest" description="Disordered" evidence="6">
    <location>
        <begin position="1"/>
        <end position="105"/>
    </location>
</feature>
<feature type="transmembrane region" description="Helical" evidence="7">
    <location>
        <begin position="136"/>
        <end position="157"/>
    </location>
</feature>
<dbReference type="PANTHER" id="PTHR34187">
    <property type="entry name" value="FGR18P"/>
    <property type="match status" value="1"/>
</dbReference>
<dbReference type="Pfam" id="PF02656">
    <property type="entry name" value="DUF202"/>
    <property type="match status" value="1"/>
</dbReference>
<keyword evidence="3 7" id="KW-0812">Transmembrane</keyword>
<dbReference type="AlphaFoldDB" id="A0A3N4IVG8"/>
<feature type="compositionally biased region" description="Basic and acidic residues" evidence="6">
    <location>
        <begin position="1"/>
        <end position="13"/>
    </location>
</feature>
<feature type="transmembrane region" description="Helical" evidence="7">
    <location>
        <begin position="218"/>
        <end position="240"/>
    </location>
</feature>
<evidence type="ECO:0000256" key="5">
    <source>
        <dbReference type="ARBA" id="ARBA00023136"/>
    </source>
</evidence>
<evidence type="ECO:0000313" key="10">
    <source>
        <dbReference type="Proteomes" id="UP000276215"/>
    </source>
</evidence>
<dbReference type="GO" id="GO:0005886">
    <property type="term" value="C:plasma membrane"/>
    <property type="evidence" value="ECO:0007669"/>
    <property type="project" value="UniProtKB-SubCell"/>
</dbReference>
<dbReference type="OrthoDB" id="199599at2759"/>